<protein>
    <submittedName>
        <fullName evidence="1">Putative RNA polymerase binding protein RpbA</fullName>
    </submittedName>
</protein>
<accession>A0A0B7MRJ0</accession>
<gene>
    <name evidence="1" type="primary">rpbA</name>
    <name evidence="1" type="ORF">BN201_0033</name>
</gene>
<dbReference type="RefSeq" id="YP_009118716.1">
    <property type="nucleotide sequence ID" value="NC_025425.1"/>
</dbReference>
<dbReference type="KEGG" id="vg:23301082"/>
<dbReference type="Pfam" id="PF10789">
    <property type="entry name" value="Phage_RpbA"/>
    <property type="match status" value="1"/>
</dbReference>
<proteinExistence type="predicted"/>
<organism evidence="1 2">
    <name type="scientific">Enterobacteria phage GEC-3S</name>
    <dbReference type="NCBI Taxonomy" id="1222338"/>
    <lineage>
        <taxon>Viruses</taxon>
        <taxon>Duplodnaviria</taxon>
        <taxon>Heunggongvirae</taxon>
        <taxon>Uroviricota</taxon>
        <taxon>Caudoviricetes</taxon>
        <taxon>Pantevenvirales</taxon>
        <taxon>Straboviridae</taxon>
        <taxon>Krischvirus</taxon>
        <taxon>Krischvirus gec3s</taxon>
    </lineage>
</organism>
<evidence type="ECO:0000313" key="2">
    <source>
        <dbReference type="Proteomes" id="UP000203896"/>
    </source>
</evidence>
<keyword evidence="2" id="KW-1185">Reference proteome</keyword>
<dbReference type="OrthoDB" id="12948at10239"/>
<dbReference type="GeneID" id="23301082"/>
<dbReference type="InterPro" id="IPR019725">
    <property type="entry name" value="Phage_T4_P15K_Rpol-bd"/>
</dbReference>
<name>A0A0B7MRJ0_9CAUD</name>
<sequence length="125" mass="14220">MTTSANLAKITVADIQNKKTSLEFDRAMNKIRKAWVLQMPESEKAKMKVIPQQARFELYAHIDDMVQKEWIATMRKYYDDSIAKGAKTIRGKDILEKGYQIDTDELLIEAASVVVTRLIAIADGK</sequence>
<evidence type="ECO:0000313" key="1">
    <source>
        <dbReference type="EMBL" id="CEO90636.1"/>
    </source>
</evidence>
<dbReference type="Proteomes" id="UP000203896">
    <property type="component" value="Segment"/>
</dbReference>
<dbReference type="EMBL" id="HE978309">
    <property type="protein sequence ID" value="CEO90636.1"/>
    <property type="molecule type" value="Genomic_DNA"/>
</dbReference>
<reference evidence="1 2" key="1">
    <citation type="submission" date="2012-08" db="EMBL/GenBank/DDBJ databases">
        <title>Selection and characterization of a candidate therapeutic bacteriophage that lyses the German Escherichia coli O104:H4 outbreak strain.</title>
        <authorList>
            <person name="Merabishvilli M."/>
            <person name="De Vos D."/>
            <person name="Verbeken G."/>
            <person name="Kropinski A."/>
            <person name="Vandenheuvel D."/>
            <person name="Lavigne R."/>
            <person name="Wattiau P."/>
            <person name="Mast J."/>
            <person name="Ragimbeau C."/>
            <person name="Mossong J."/>
            <person name="Scheres J."/>
            <person name="Chanishvili N."/>
            <person name="Vaneechoutte M."/>
            <person name="Pirnay J.P."/>
        </authorList>
    </citation>
    <scope>NUCLEOTIDE SEQUENCE [LARGE SCALE GENOMIC DNA]</scope>
</reference>